<comment type="caution">
    <text evidence="7">The sequence shown here is derived from an EMBL/GenBank/DDBJ whole genome shotgun (WGS) entry which is preliminary data.</text>
</comment>
<accession>A0ABY2B9M5</accession>
<evidence type="ECO:0000256" key="3">
    <source>
        <dbReference type="ARBA" id="ARBA00022806"/>
    </source>
</evidence>
<keyword evidence="3 7" id="KW-0347">Helicase</keyword>
<reference evidence="7 8" key="1">
    <citation type="journal article" date="2015" name="Stand. Genomic Sci.">
        <title>Genomic Encyclopedia of Bacterial and Archaeal Type Strains, Phase III: the genomes of soil and plant-associated and newly described type strains.</title>
        <authorList>
            <person name="Whitman W.B."/>
            <person name="Woyke T."/>
            <person name="Klenk H.P."/>
            <person name="Zhou Y."/>
            <person name="Lilburn T.G."/>
            <person name="Beck B.J."/>
            <person name="De Vos P."/>
            <person name="Vandamme P."/>
            <person name="Eisen J.A."/>
            <person name="Garrity G."/>
            <person name="Hugenholtz P."/>
            <person name="Kyrpides N.C."/>
        </authorList>
    </citation>
    <scope>NUCLEOTIDE SEQUENCE [LARGE SCALE GENOMIC DNA]</scope>
    <source>
        <strain evidence="7 8">VKM Ac-2538</strain>
    </source>
</reference>
<dbReference type="Gene3D" id="3.40.50.300">
    <property type="entry name" value="P-loop containing nucleotide triphosphate hydrolases"/>
    <property type="match status" value="1"/>
</dbReference>
<keyword evidence="1" id="KW-0547">Nucleotide-binding</keyword>
<dbReference type="Pfam" id="PF00580">
    <property type="entry name" value="UvrD-helicase"/>
    <property type="match status" value="1"/>
</dbReference>
<evidence type="ECO:0000256" key="2">
    <source>
        <dbReference type="ARBA" id="ARBA00022801"/>
    </source>
</evidence>
<name>A0ABY2B9M5_9ACTN</name>
<dbReference type="SUPFAM" id="SSF52540">
    <property type="entry name" value="P-loop containing nucleoside triphosphate hydrolases"/>
    <property type="match status" value="1"/>
</dbReference>
<gene>
    <name evidence="7" type="ORF">EV644_1247</name>
</gene>
<evidence type="ECO:0000256" key="1">
    <source>
        <dbReference type="ARBA" id="ARBA00022741"/>
    </source>
</evidence>
<keyword evidence="4" id="KW-0067">ATP-binding</keyword>
<dbReference type="InterPro" id="IPR000212">
    <property type="entry name" value="DNA_helicase_UvrD/REP"/>
</dbReference>
<dbReference type="InterPro" id="IPR027417">
    <property type="entry name" value="P-loop_NTPase"/>
</dbReference>
<evidence type="ECO:0000313" key="8">
    <source>
        <dbReference type="Proteomes" id="UP000295818"/>
    </source>
</evidence>
<feature type="region of interest" description="Disordered" evidence="5">
    <location>
        <begin position="80"/>
        <end position="104"/>
    </location>
</feature>
<evidence type="ECO:0000259" key="6">
    <source>
        <dbReference type="Pfam" id="PF00580"/>
    </source>
</evidence>
<protein>
    <submittedName>
        <fullName evidence="7">UvrD/REP helicase N-terminal domain-containing protein</fullName>
    </submittedName>
</protein>
<feature type="domain" description="UvrD-like helicase ATP-binding" evidence="6">
    <location>
        <begin position="1"/>
        <end position="51"/>
    </location>
</feature>
<dbReference type="PANTHER" id="PTHR11070">
    <property type="entry name" value="UVRD / RECB / PCRA DNA HELICASE FAMILY MEMBER"/>
    <property type="match status" value="1"/>
</dbReference>
<sequence>MVDEFQDTDPVQWKVIDAAFNGHSTLVLIGDPQQAIYAFRGGDIATYLAAAATAGQRRTLDTNWRSDQPLVDCLQVPRRSSGYVRPGSASRCQQRRMPPATTSR</sequence>
<evidence type="ECO:0000256" key="5">
    <source>
        <dbReference type="SAM" id="MobiDB-lite"/>
    </source>
</evidence>
<dbReference type="GO" id="GO:0004386">
    <property type="term" value="F:helicase activity"/>
    <property type="evidence" value="ECO:0007669"/>
    <property type="project" value="UniProtKB-KW"/>
</dbReference>
<proteinExistence type="predicted"/>
<dbReference type="PANTHER" id="PTHR11070:SF23">
    <property type="entry name" value="RECBCD ENZYME SUBUNIT RECB"/>
    <property type="match status" value="1"/>
</dbReference>
<dbReference type="InterPro" id="IPR014016">
    <property type="entry name" value="UvrD-like_ATP-bd"/>
</dbReference>
<dbReference type="EMBL" id="SLWM01000024">
    <property type="protein sequence ID" value="TCO12883.1"/>
    <property type="molecule type" value="Genomic_DNA"/>
</dbReference>
<evidence type="ECO:0000313" key="7">
    <source>
        <dbReference type="EMBL" id="TCO12883.1"/>
    </source>
</evidence>
<dbReference type="Proteomes" id="UP000295818">
    <property type="component" value="Unassembled WGS sequence"/>
</dbReference>
<evidence type="ECO:0000256" key="4">
    <source>
        <dbReference type="ARBA" id="ARBA00022840"/>
    </source>
</evidence>
<organism evidence="7 8">
    <name type="scientific">Kribbella orskensis</name>
    <dbReference type="NCBI Taxonomy" id="2512216"/>
    <lineage>
        <taxon>Bacteria</taxon>
        <taxon>Bacillati</taxon>
        <taxon>Actinomycetota</taxon>
        <taxon>Actinomycetes</taxon>
        <taxon>Propionibacteriales</taxon>
        <taxon>Kribbellaceae</taxon>
        <taxon>Kribbella</taxon>
    </lineage>
</organism>
<keyword evidence="2" id="KW-0378">Hydrolase</keyword>
<keyword evidence="8" id="KW-1185">Reference proteome</keyword>